<comment type="caution">
    <text evidence="1">The sequence shown here is derived from an EMBL/GenBank/DDBJ whole genome shotgun (WGS) entry which is preliminary data.</text>
</comment>
<evidence type="ECO:0000313" key="2">
    <source>
        <dbReference type="Proteomes" id="UP001217325"/>
    </source>
</evidence>
<evidence type="ECO:0000313" key="1">
    <source>
        <dbReference type="EMBL" id="MDE8647640.1"/>
    </source>
</evidence>
<sequence length="80" mass="8964">MSTIKNAEDLVVGDVFTPPAEWLGGHTFTVITLDRPHQAHHDGADTYDIERDTINMLVSRDGANYTVWLWPDQPVTIEGD</sequence>
<accession>A0AAW6LRS4</accession>
<name>A0AAW6LRS4_RHOSG</name>
<reference evidence="1" key="1">
    <citation type="submission" date="2023-02" db="EMBL/GenBank/DDBJ databases">
        <title>A novel hydrolase synthesized by Rhodococcus erythropolis HQ is responsible for the detoxification of Zearalenone.</title>
        <authorList>
            <person name="Hu J."/>
            <person name="Xu J."/>
        </authorList>
    </citation>
    <scope>NUCLEOTIDE SEQUENCE</scope>
    <source>
        <strain evidence="1">HQ</strain>
    </source>
</reference>
<dbReference type="EMBL" id="JARDXE010000014">
    <property type="protein sequence ID" value="MDE8647640.1"/>
    <property type="molecule type" value="Genomic_DNA"/>
</dbReference>
<proteinExistence type="predicted"/>
<dbReference type="RefSeq" id="WP_275232202.1">
    <property type="nucleotide sequence ID" value="NZ_JARDXE010000014.1"/>
</dbReference>
<protein>
    <submittedName>
        <fullName evidence="1">Uncharacterized protein</fullName>
    </submittedName>
</protein>
<gene>
    <name evidence="1" type="ORF">PXH69_21935</name>
</gene>
<dbReference type="Proteomes" id="UP001217325">
    <property type="component" value="Unassembled WGS sequence"/>
</dbReference>
<organism evidence="1 2">
    <name type="scientific">Rhodococcus qingshengii</name>
    <dbReference type="NCBI Taxonomy" id="334542"/>
    <lineage>
        <taxon>Bacteria</taxon>
        <taxon>Bacillati</taxon>
        <taxon>Actinomycetota</taxon>
        <taxon>Actinomycetes</taxon>
        <taxon>Mycobacteriales</taxon>
        <taxon>Nocardiaceae</taxon>
        <taxon>Rhodococcus</taxon>
        <taxon>Rhodococcus erythropolis group</taxon>
    </lineage>
</organism>
<dbReference type="AlphaFoldDB" id="A0AAW6LRS4"/>